<dbReference type="EMBL" id="JAVRRL010000072">
    <property type="protein sequence ID" value="KAK5109042.1"/>
    <property type="molecule type" value="Genomic_DNA"/>
</dbReference>
<evidence type="ECO:0000256" key="1">
    <source>
        <dbReference type="SAM" id="MobiDB-lite"/>
    </source>
</evidence>
<feature type="signal peptide" evidence="2">
    <location>
        <begin position="1"/>
        <end position="21"/>
    </location>
</feature>
<feature type="compositionally biased region" description="Basic and acidic residues" evidence="1">
    <location>
        <begin position="146"/>
        <end position="156"/>
    </location>
</feature>
<feature type="region of interest" description="Disordered" evidence="1">
    <location>
        <begin position="146"/>
        <end position="177"/>
    </location>
</feature>
<keyword evidence="2" id="KW-0732">Signal</keyword>
<gene>
    <name evidence="3" type="ORF">LTR62_007590</name>
</gene>
<proteinExistence type="predicted"/>
<reference evidence="3" key="1">
    <citation type="submission" date="2023-08" db="EMBL/GenBank/DDBJ databases">
        <title>Black Yeasts Isolated from many extreme environments.</title>
        <authorList>
            <person name="Coleine C."/>
            <person name="Stajich J.E."/>
            <person name="Selbmann L."/>
        </authorList>
    </citation>
    <scope>NUCLEOTIDE SEQUENCE</scope>
    <source>
        <strain evidence="3">CCFEE 5401</strain>
    </source>
</reference>
<evidence type="ECO:0000256" key="2">
    <source>
        <dbReference type="SAM" id="SignalP"/>
    </source>
</evidence>
<evidence type="ECO:0000313" key="4">
    <source>
        <dbReference type="Proteomes" id="UP001310890"/>
    </source>
</evidence>
<feature type="chain" id="PRO_5042998699" evidence="2">
    <location>
        <begin position="22"/>
        <end position="227"/>
    </location>
</feature>
<dbReference type="AlphaFoldDB" id="A0AAN7TC08"/>
<accession>A0AAN7TC08</accession>
<feature type="compositionally biased region" description="Low complexity" evidence="1">
    <location>
        <begin position="109"/>
        <end position="119"/>
    </location>
</feature>
<name>A0AAN7TC08_9PEZI</name>
<evidence type="ECO:0000313" key="3">
    <source>
        <dbReference type="EMBL" id="KAK5109042.1"/>
    </source>
</evidence>
<comment type="caution">
    <text evidence="3">The sequence shown here is derived from an EMBL/GenBank/DDBJ whole genome shotgun (WGS) entry which is preliminary data.</text>
</comment>
<dbReference type="Proteomes" id="UP001310890">
    <property type="component" value="Unassembled WGS sequence"/>
</dbReference>
<protein>
    <submittedName>
        <fullName evidence="3">Uncharacterized protein</fullName>
    </submittedName>
</protein>
<organism evidence="3 4">
    <name type="scientific">Meristemomyces frigidus</name>
    <dbReference type="NCBI Taxonomy" id="1508187"/>
    <lineage>
        <taxon>Eukaryota</taxon>
        <taxon>Fungi</taxon>
        <taxon>Dikarya</taxon>
        <taxon>Ascomycota</taxon>
        <taxon>Pezizomycotina</taxon>
        <taxon>Dothideomycetes</taxon>
        <taxon>Dothideomycetidae</taxon>
        <taxon>Mycosphaerellales</taxon>
        <taxon>Teratosphaeriaceae</taxon>
        <taxon>Meristemomyces</taxon>
    </lineage>
</organism>
<sequence length="227" mass="24543">MLSPLASILIATTYLTLSARALPTPQATYSVVDVDGSSSSSSAGITAGTPTTVFETVSVTAPAVPESTIEKTVSVTIVEIPSTTVTSSSTSTISSSTSSTSIHTTAISSTPISTTQIASPAQTPTATHHEQQLYLFELDNSEHYKPQHKGELRDTNNHNTSHNLHLKHHPEHPLDSGFRINRDGDRGQRNDGYIERYIFDLLLRRWDVAYLLSGQAFTYSCGGLDEH</sequence>
<feature type="region of interest" description="Disordered" evidence="1">
    <location>
        <begin position="109"/>
        <end position="128"/>
    </location>
</feature>